<dbReference type="SUPFAM" id="SSF46785">
    <property type="entry name" value="Winged helix' DNA-binding domain"/>
    <property type="match status" value="1"/>
</dbReference>
<evidence type="ECO:0008006" key="2">
    <source>
        <dbReference type="Google" id="ProtNLM"/>
    </source>
</evidence>
<dbReference type="EMBL" id="BART01015173">
    <property type="protein sequence ID" value="GAG81072.1"/>
    <property type="molecule type" value="Genomic_DNA"/>
</dbReference>
<comment type="caution">
    <text evidence="1">The sequence shown here is derived from an EMBL/GenBank/DDBJ whole genome shotgun (WGS) entry which is preliminary data.</text>
</comment>
<reference evidence="1" key="1">
    <citation type="journal article" date="2014" name="Front. Microbiol.">
        <title>High frequency of phylogenetically diverse reductive dehalogenase-homologous genes in deep subseafloor sedimentary metagenomes.</title>
        <authorList>
            <person name="Kawai M."/>
            <person name="Futagami T."/>
            <person name="Toyoda A."/>
            <person name="Takaki Y."/>
            <person name="Nishi S."/>
            <person name="Hori S."/>
            <person name="Arai W."/>
            <person name="Tsubouchi T."/>
            <person name="Morono Y."/>
            <person name="Uchiyama I."/>
            <person name="Ito T."/>
            <person name="Fujiyama A."/>
            <person name="Inagaki F."/>
            <person name="Takami H."/>
        </authorList>
    </citation>
    <scope>NUCLEOTIDE SEQUENCE</scope>
    <source>
        <strain evidence="1">Expedition CK06-06</strain>
    </source>
</reference>
<organism evidence="1">
    <name type="scientific">marine sediment metagenome</name>
    <dbReference type="NCBI Taxonomy" id="412755"/>
    <lineage>
        <taxon>unclassified sequences</taxon>
        <taxon>metagenomes</taxon>
        <taxon>ecological metagenomes</taxon>
    </lineage>
</organism>
<dbReference type="InterPro" id="IPR036390">
    <property type="entry name" value="WH_DNA-bd_sf"/>
</dbReference>
<dbReference type="AlphaFoldDB" id="X1BIP1"/>
<accession>X1BIP1</accession>
<proteinExistence type="predicted"/>
<sequence>MNEDKKQKKAVLKALDADDEVICDKCGYGWIPRVSDPKACPRCKARLDV</sequence>
<evidence type="ECO:0000313" key="1">
    <source>
        <dbReference type="EMBL" id="GAG81072.1"/>
    </source>
</evidence>
<gene>
    <name evidence="1" type="ORF">S01H4_29542</name>
</gene>
<name>X1BIP1_9ZZZZ</name>
<protein>
    <recommendedName>
        <fullName evidence="2">Rubredoxin-like domain-containing protein</fullName>
    </recommendedName>
</protein>